<dbReference type="EMBL" id="PGET01000001">
    <property type="protein sequence ID" value="PJJ27118.1"/>
    <property type="molecule type" value="Genomic_DNA"/>
</dbReference>
<gene>
    <name evidence="1" type="ORF">H171_0569</name>
</gene>
<proteinExistence type="predicted"/>
<accession>A0A2M8Z0Y4</accession>
<sequence>MGNPKRAGEGGSLAKVAWVRISLRSFRLNALAVGQDVFSALRESICWYAVIGGTTEI</sequence>
<reference evidence="1 2" key="1">
    <citation type="submission" date="2017-11" db="EMBL/GenBank/DDBJ databases">
        <title>Understudied soil microbes with underappreciated capabilities: Untangling the Clostridium saccharolyticum group.</title>
        <authorList>
            <person name="Leschine S."/>
        </authorList>
    </citation>
    <scope>NUCLEOTIDE SEQUENCE [LARGE SCALE GENOMIC DNA]</scope>
    <source>
        <strain evidence="1 2">18A</strain>
    </source>
</reference>
<name>A0A2M8Z0Y4_9FIRM</name>
<dbReference type="Proteomes" id="UP000231092">
    <property type="component" value="Unassembled WGS sequence"/>
</dbReference>
<dbReference type="RefSeq" id="WP_157803100.1">
    <property type="nucleotide sequence ID" value="NZ_PGET01000001.1"/>
</dbReference>
<evidence type="ECO:0000313" key="2">
    <source>
        <dbReference type="Proteomes" id="UP000231092"/>
    </source>
</evidence>
<dbReference type="OrthoDB" id="9868093at2"/>
<organism evidence="1 2">
    <name type="scientific">[Clostridium] celerecrescens 18A</name>
    <dbReference type="NCBI Taxonomy" id="1286362"/>
    <lineage>
        <taxon>Bacteria</taxon>
        <taxon>Bacillati</taxon>
        <taxon>Bacillota</taxon>
        <taxon>Clostridia</taxon>
        <taxon>Lachnospirales</taxon>
        <taxon>Lachnospiraceae</taxon>
        <taxon>Lacrimispora</taxon>
    </lineage>
</organism>
<evidence type="ECO:0000313" key="1">
    <source>
        <dbReference type="EMBL" id="PJJ27118.1"/>
    </source>
</evidence>
<protein>
    <submittedName>
        <fullName evidence="1">Uncharacterized protein</fullName>
    </submittedName>
</protein>
<comment type="caution">
    <text evidence="1">The sequence shown here is derived from an EMBL/GenBank/DDBJ whole genome shotgun (WGS) entry which is preliminary data.</text>
</comment>
<dbReference type="AlphaFoldDB" id="A0A2M8Z0Y4"/>